<keyword evidence="4" id="KW-1133">Transmembrane helix</keyword>
<comment type="function">
    <text evidence="6">HflC and HflK could regulate a protease.</text>
</comment>
<keyword evidence="9" id="KW-1185">Reference proteome</keyword>
<sequence length="289" mass="32548">MNRPVLVILLIVLGGLGLASLFTVSETEYAIRFQLGRIVKSDYEPGLHIKLPFVNNIRKYDRRILTLDTSPEPMLTSEQKFVEVDSFVKWRIVDVATFYSATQGNEAQALNRLSDIVDDRLRNQIASRTLAEVVSEQRVSTMQDIATSANSAASEFGIEVVDVRIKSIELPDDVRESVFRRMAADRQKAANLYRFEGREEAERIRSDADRQAQIILAEAERDGQRLRGEGDAIATKTFAEAYNADQEFYSFYRSLQAYRNAFDGPGDVLVLDPSTEFFDYFGGDSGSGE</sequence>
<organism evidence="8 9">
    <name type="scientific">Marinihelvus fidelis</name>
    <dbReference type="NCBI Taxonomy" id="2613842"/>
    <lineage>
        <taxon>Bacteria</taxon>
        <taxon>Pseudomonadati</taxon>
        <taxon>Pseudomonadota</taxon>
        <taxon>Gammaproteobacteria</taxon>
        <taxon>Chromatiales</taxon>
        <taxon>Wenzhouxiangellaceae</taxon>
        <taxon>Marinihelvus</taxon>
    </lineage>
</organism>
<evidence type="ECO:0000256" key="4">
    <source>
        <dbReference type="ARBA" id="ARBA00022989"/>
    </source>
</evidence>
<gene>
    <name evidence="8" type="primary">hflC</name>
    <name evidence="8" type="ORF">F3N42_01735</name>
</gene>
<keyword evidence="3" id="KW-0812">Transmembrane</keyword>
<reference evidence="8 9" key="1">
    <citation type="submission" date="2019-09" db="EMBL/GenBank/DDBJ databases">
        <title>Wenzhouxiangella sp. Genome sequencing and assembly.</title>
        <authorList>
            <person name="Zhang R."/>
        </authorList>
    </citation>
    <scope>NUCLEOTIDE SEQUENCE [LARGE SCALE GENOMIC DNA]</scope>
    <source>
        <strain evidence="8 9">W260</strain>
    </source>
</reference>
<evidence type="ECO:0000256" key="2">
    <source>
        <dbReference type="ARBA" id="ARBA00007862"/>
    </source>
</evidence>
<dbReference type="RefSeq" id="WP_150862668.1">
    <property type="nucleotide sequence ID" value="NZ_VYXP01000002.1"/>
</dbReference>
<dbReference type="EMBL" id="VYXP01000002">
    <property type="protein sequence ID" value="KAA9133107.1"/>
    <property type="molecule type" value="Genomic_DNA"/>
</dbReference>
<evidence type="ECO:0000256" key="6">
    <source>
        <dbReference type="PIRNR" id="PIRNR005651"/>
    </source>
</evidence>
<dbReference type="InterPro" id="IPR010200">
    <property type="entry name" value="HflC"/>
</dbReference>
<keyword evidence="5" id="KW-0472">Membrane</keyword>
<comment type="caution">
    <text evidence="8">The sequence shown here is derived from an EMBL/GenBank/DDBJ whole genome shotgun (WGS) entry which is preliminary data.</text>
</comment>
<comment type="subcellular location">
    <subcellularLocation>
        <location evidence="1">Membrane</location>
        <topology evidence="1">Single-pass membrane protein</topology>
    </subcellularLocation>
</comment>
<comment type="similarity">
    <text evidence="2 6">Belongs to the band 7/mec-2 family. HflC subfamily.</text>
</comment>
<evidence type="ECO:0000256" key="5">
    <source>
        <dbReference type="ARBA" id="ARBA00023136"/>
    </source>
</evidence>
<dbReference type="GO" id="GO:0006508">
    <property type="term" value="P:proteolysis"/>
    <property type="evidence" value="ECO:0007669"/>
    <property type="project" value="UniProtKB-KW"/>
</dbReference>
<dbReference type="PIRSF" id="PIRSF005651">
    <property type="entry name" value="HflC"/>
    <property type="match status" value="1"/>
</dbReference>
<dbReference type="Gene3D" id="3.30.479.30">
    <property type="entry name" value="Band 7 domain"/>
    <property type="match status" value="1"/>
</dbReference>
<dbReference type="CDD" id="cd03405">
    <property type="entry name" value="SPFH_HflC"/>
    <property type="match status" value="1"/>
</dbReference>
<accession>A0A5N0TG58</accession>
<evidence type="ECO:0000313" key="9">
    <source>
        <dbReference type="Proteomes" id="UP000325372"/>
    </source>
</evidence>
<dbReference type="InterPro" id="IPR001107">
    <property type="entry name" value="Band_7"/>
</dbReference>
<dbReference type="PRINTS" id="PR00721">
    <property type="entry name" value="STOMATIN"/>
</dbReference>
<evidence type="ECO:0000313" key="8">
    <source>
        <dbReference type="EMBL" id="KAA9133107.1"/>
    </source>
</evidence>
<dbReference type="SUPFAM" id="SSF117892">
    <property type="entry name" value="Band 7/SPFH domain"/>
    <property type="match status" value="1"/>
</dbReference>
<dbReference type="PANTHER" id="PTHR42911">
    <property type="entry name" value="MODULATOR OF FTSH PROTEASE HFLC"/>
    <property type="match status" value="1"/>
</dbReference>
<dbReference type="AlphaFoldDB" id="A0A5N0TG58"/>
<proteinExistence type="inferred from homology"/>
<dbReference type="InterPro" id="IPR001972">
    <property type="entry name" value="Stomatin_HflK_fam"/>
</dbReference>
<dbReference type="PANTHER" id="PTHR42911:SF1">
    <property type="entry name" value="MODULATOR OF FTSH PROTEASE HFLC"/>
    <property type="match status" value="1"/>
</dbReference>
<protein>
    <recommendedName>
        <fullName evidence="6">Protein HflC</fullName>
    </recommendedName>
</protein>
<dbReference type="Pfam" id="PF01145">
    <property type="entry name" value="Band_7"/>
    <property type="match status" value="1"/>
</dbReference>
<name>A0A5N0TG58_9GAMM</name>
<feature type="domain" description="Band 7" evidence="7">
    <location>
        <begin position="19"/>
        <end position="182"/>
    </location>
</feature>
<keyword evidence="8" id="KW-0645">Protease</keyword>
<dbReference type="NCBIfam" id="TIGR01932">
    <property type="entry name" value="hflC"/>
    <property type="match status" value="1"/>
</dbReference>
<evidence type="ECO:0000256" key="3">
    <source>
        <dbReference type="ARBA" id="ARBA00022692"/>
    </source>
</evidence>
<dbReference type="SMART" id="SM00244">
    <property type="entry name" value="PHB"/>
    <property type="match status" value="1"/>
</dbReference>
<dbReference type="Proteomes" id="UP000325372">
    <property type="component" value="Unassembled WGS sequence"/>
</dbReference>
<keyword evidence="8" id="KW-0378">Hydrolase</keyword>
<dbReference type="GO" id="GO:0008233">
    <property type="term" value="F:peptidase activity"/>
    <property type="evidence" value="ECO:0007669"/>
    <property type="project" value="UniProtKB-KW"/>
</dbReference>
<evidence type="ECO:0000256" key="1">
    <source>
        <dbReference type="ARBA" id="ARBA00004167"/>
    </source>
</evidence>
<dbReference type="GO" id="GO:0016020">
    <property type="term" value="C:membrane"/>
    <property type="evidence" value="ECO:0007669"/>
    <property type="project" value="UniProtKB-SubCell"/>
</dbReference>
<evidence type="ECO:0000259" key="7">
    <source>
        <dbReference type="SMART" id="SM00244"/>
    </source>
</evidence>
<dbReference type="InterPro" id="IPR036013">
    <property type="entry name" value="Band_7/SPFH_dom_sf"/>
</dbReference>